<proteinExistence type="predicted"/>
<dbReference type="EMBL" id="CP019475">
    <property type="protein sequence ID" value="UQC80203.1"/>
    <property type="molecule type" value="Genomic_DNA"/>
</dbReference>
<organism evidence="2 3">
    <name type="scientific">Colletotrichum lupini</name>
    <dbReference type="NCBI Taxonomy" id="145971"/>
    <lineage>
        <taxon>Eukaryota</taxon>
        <taxon>Fungi</taxon>
        <taxon>Dikarya</taxon>
        <taxon>Ascomycota</taxon>
        <taxon>Pezizomycotina</taxon>
        <taxon>Sordariomycetes</taxon>
        <taxon>Hypocreomycetidae</taxon>
        <taxon>Glomerellales</taxon>
        <taxon>Glomerellaceae</taxon>
        <taxon>Colletotrichum</taxon>
        <taxon>Colletotrichum acutatum species complex</taxon>
    </lineage>
</organism>
<sequence>MRESLLGSEIFVMAFHYPGWMQQVKGLEAVPCKIVGRLQVELGPGDYVFQKLKTNDLSQIPREKAAICATSQKAPHKCDPIRSQSFRQFFPKLLAPTPVSKSISERKLTKRNRPTKPSTPVHDNDLAMPQRLHQRT</sequence>
<dbReference type="RefSeq" id="XP_049141834.1">
    <property type="nucleotide sequence ID" value="XM_049284691.1"/>
</dbReference>
<gene>
    <name evidence="2" type="ORF">CLUP02_05685</name>
</gene>
<name>A0A9Q8SMY6_9PEZI</name>
<reference evidence="2" key="1">
    <citation type="journal article" date="2021" name="Mol. Plant Microbe Interact.">
        <title>Complete Genome Sequence of the Plant-Pathogenic Fungus Colletotrichum lupini.</title>
        <authorList>
            <person name="Baroncelli R."/>
            <person name="Pensec F."/>
            <person name="Da Lio D."/>
            <person name="Boufleur T."/>
            <person name="Vicente I."/>
            <person name="Sarrocco S."/>
            <person name="Picot A."/>
            <person name="Baraldi E."/>
            <person name="Sukno S."/>
            <person name="Thon M."/>
            <person name="Le Floch G."/>
        </authorList>
    </citation>
    <scope>NUCLEOTIDE SEQUENCE</scope>
    <source>
        <strain evidence="2">IMI 504893</strain>
    </source>
</reference>
<protein>
    <submittedName>
        <fullName evidence="2">Uncharacterized protein</fullName>
    </submittedName>
</protein>
<dbReference type="GeneID" id="73339701"/>
<accession>A0A9Q8SMY6</accession>
<evidence type="ECO:0000313" key="2">
    <source>
        <dbReference type="EMBL" id="UQC80203.1"/>
    </source>
</evidence>
<dbReference type="Proteomes" id="UP000830671">
    <property type="component" value="Chromosome 3"/>
</dbReference>
<keyword evidence="3" id="KW-1185">Reference proteome</keyword>
<feature type="region of interest" description="Disordered" evidence="1">
    <location>
        <begin position="100"/>
        <end position="136"/>
    </location>
</feature>
<dbReference type="AlphaFoldDB" id="A0A9Q8SMY6"/>
<evidence type="ECO:0000313" key="3">
    <source>
        <dbReference type="Proteomes" id="UP000830671"/>
    </source>
</evidence>
<evidence type="ECO:0000256" key="1">
    <source>
        <dbReference type="SAM" id="MobiDB-lite"/>
    </source>
</evidence>
<dbReference type="KEGG" id="clup:CLUP02_05685"/>